<name>A0A0A9BSD9_ARUDO</name>
<proteinExistence type="predicted"/>
<dbReference type="EMBL" id="GBRH01231669">
    <property type="protein sequence ID" value="JAD66226.1"/>
    <property type="molecule type" value="Transcribed_RNA"/>
</dbReference>
<protein>
    <submittedName>
        <fullName evidence="1">Uncharacterized protein</fullName>
    </submittedName>
</protein>
<reference evidence="1" key="2">
    <citation type="journal article" date="2015" name="Data Brief">
        <title>Shoot transcriptome of the giant reed, Arundo donax.</title>
        <authorList>
            <person name="Barrero R.A."/>
            <person name="Guerrero F.D."/>
            <person name="Moolhuijzen P."/>
            <person name="Goolsby J.A."/>
            <person name="Tidwell J."/>
            <person name="Bellgard S.E."/>
            <person name="Bellgard M.I."/>
        </authorList>
    </citation>
    <scope>NUCLEOTIDE SEQUENCE</scope>
    <source>
        <tissue evidence="1">Shoot tissue taken approximately 20 cm above the soil surface</tissue>
    </source>
</reference>
<accession>A0A0A9BSD9</accession>
<dbReference type="AlphaFoldDB" id="A0A0A9BSD9"/>
<reference evidence="1" key="1">
    <citation type="submission" date="2014-09" db="EMBL/GenBank/DDBJ databases">
        <authorList>
            <person name="Magalhaes I.L.F."/>
            <person name="Oliveira U."/>
            <person name="Santos F.R."/>
            <person name="Vidigal T.H.D.A."/>
            <person name="Brescovit A.D."/>
            <person name="Santos A.J."/>
        </authorList>
    </citation>
    <scope>NUCLEOTIDE SEQUENCE</scope>
    <source>
        <tissue evidence="1">Shoot tissue taken approximately 20 cm above the soil surface</tissue>
    </source>
</reference>
<evidence type="ECO:0000313" key="1">
    <source>
        <dbReference type="EMBL" id="JAD66226.1"/>
    </source>
</evidence>
<organism evidence="1">
    <name type="scientific">Arundo donax</name>
    <name type="common">Giant reed</name>
    <name type="synonym">Donax arundinaceus</name>
    <dbReference type="NCBI Taxonomy" id="35708"/>
    <lineage>
        <taxon>Eukaryota</taxon>
        <taxon>Viridiplantae</taxon>
        <taxon>Streptophyta</taxon>
        <taxon>Embryophyta</taxon>
        <taxon>Tracheophyta</taxon>
        <taxon>Spermatophyta</taxon>
        <taxon>Magnoliopsida</taxon>
        <taxon>Liliopsida</taxon>
        <taxon>Poales</taxon>
        <taxon>Poaceae</taxon>
        <taxon>PACMAD clade</taxon>
        <taxon>Arundinoideae</taxon>
        <taxon>Arundineae</taxon>
        <taxon>Arundo</taxon>
    </lineage>
</organism>
<sequence>MLDWIIGNLNSTSVIASKRSRVSAKNSKIS</sequence>